<organism evidence="1 2">
    <name type="scientific">Flavobacterium panici</name>
    <dbReference type="NCBI Taxonomy" id="2654843"/>
    <lineage>
        <taxon>Bacteria</taxon>
        <taxon>Pseudomonadati</taxon>
        <taxon>Bacteroidota</taxon>
        <taxon>Flavobacteriia</taxon>
        <taxon>Flavobacteriales</taxon>
        <taxon>Flavobacteriaceae</taxon>
        <taxon>Flavobacterium</taxon>
    </lineage>
</organism>
<comment type="caution">
    <text evidence="1">The sequence shown here is derived from an EMBL/GenBank/DDBJ whole genome shotgun (WGS) entry which is preliminary data.</text>
</comment>
<accession>A0A9N8J521</accession>
<proteinExistence type="predicted"/>
<reference evidence="1 2" key="1">
    <citation type="submission" date="2020-06" db="EMBL/GenBank/DDBJ databases">
        <authorList>
            <person name="Criscuolo A."/>
        </authorList>
    </citation>
    <scope>NUCLEOTIDE SEQUENCE [LARGE SCALE GENOMIC DNA]</scope>
    <source>
        <strain evidence="1">PXU-55</strain>
    </source>
</reference>
<sequence>MFVDASETPLSGFQKLCFYVFKQMTKVRE</sequence>
<dbReference type="Proteomes" id="UP000533639">
    <property type="component" value="Unassembled WGS sequence"/>
</dbReference>
<name>A0A9N8J521_9FLAO</name>
<evidence type="ECO:0000313" key="1">
    <source>
        <dbReference type="EMBL" id="CAC9975568.1"/>
    </source>
</evidence>
<dbReference type="EMBL" id="CAIJDE010000049">
    <property type="protein sequence ID" value="CAC9975568.1"/>
    <property type="molecule type" value="Genomic_DNA"/>
</dbReference>
<dbReference type="AlphaFoldDB" id="A0A9N8J521"/>
<keyword evidence="2" id="KW-1185">Reference proteome</keyword>
<protein>
    <submittedName>
        <fullName evidence="1">Uncharacterized protein</fullName>
    </submittedName>
</protein>
<evidence type="ECO:0000313" key="2">
    <source>
        <dbReference type="Proteomes" id="UP000533639"/>
    </source>
</evidence>
<gene>
    <name evidence="1" type="ORF">FLAPXU55_03282</name>
</gene>